<accession>A0AAD9J0E2</accession>
<evidence type="ECO:0000313" key="2">
    <source>
        <dbReference type="EMBL" id="KAK2143931.1"/>
    </source>
</evidence>
<evidence type="ECO:0000313" key="3">
    <source>
        <dbReference type="Proteomes" id="UP001208570"/>
    </source>
</evidence>
<evidence type="ECO:0000256" key="1">
    <source>
        <dbReference type="SAM" id="Phobius"/>
    </source>
</evidence>
<keyword evidence="1" id="KW-0472">Membrane</keyword>
<organism evidence="2 3">
    <name type="scientific">Paralvinella palmiformis</name>
    <dbReference type="NCBI Taxonomy" id="53620"/>
    <lineage>
        <taxon>Eukaryota</taxon>
        <taxon>Metazoa</taxon>
        <taxon>Spiralia</taxon>
        <taxon>Lophotrochozoa</taxon>
        <taxon>Annelida</taxon>
        <taxon>Polychaeta</taxon>
        <taxon>Sedentaria</taxon>
        <taxon>Canalipalpata</taxon>
        <taxon>Terebellida</taxon>
        <taxon>Terebelliformia</taxon>
        <taxon>Alvinellidae</taxon>
        <taxon>Paralvinella</taxon>
    </lineage>
</organism>
<protein>
    <submittedName>
        <fullName evidence="2">Uncharacterized protein</fullName>
    </submittedName>
</protein>
<name>A0AAD9J0E2_9ANNE</name>
<dbReference type="EMBL" id="JAODUP010000799">
    <property type="protein sequence ID" value="KAK2143931.1"/>
    <property type="molecule type" value="Genomic_DNA"/>
</dbReference>
<feature type="transmembrane region" description="Helical" evidence="1">
    <location>
        <begin position="30"/>
        <end position="53"/>
    </location>
</feature>
<keyword evidence="3" id="KW-1185">Reference proteome</keyword>
<sequence>MHSRTGLVGVWMTCRDYLKSMEAIRDSRSLKLATVFLALFLDNILLTVVVPIIPDYLMLLDSENRPGHSQLNGDREVTSASPVTFWNWSDVTSAYNWTGTDRFDARELRR</sequence>
<keyword evidence="1" id="KW-0812">Transmembrane</keyword>
<comment type="caution">
    <text evidence="2">The sequence shown here is derived from an EMBL/GenBank/DDBJ whole genome shotgun (WGS) entry which is preliminary data.</text>
</comment>
<dbReference type="Proteomes" id="UP001208570">
    <property type="component" value="Unassembled WGS sequence"/>
</dbReference>
<gene>
    <name evidence="2" type="ORF">LSH36_799g01036</name>
</gene>
<keyword evidence="1" id="KW-1133">Transmembrane helix</keyword>
<dbReference type="AlphaFoldDB" id="A0AAD9J0E2"/>
<proteinExistence type="predicted"/>
<reference evidence="2" key="1">
    <citation type="journal article" date="2023" name="Mol. Biol. Evol.">
        <title>Third-Generation Sequencing Reveals the Adaptive Role of the Epigenome in Three Deep-Sea Polychaetes.</title>
        <authorList>
            <person name="Perez M."/>
            <person name="Aroh O."/>
            <person name="Sun Y."/>
            <person name="Lan Y."/>
            <person name="Juniper S.K."/>
            <person name="Young C.R."/>
            <person name="Angers B."/>
            <person name="Qian P.Y."/>
        </authorList>
    </citation>
    <scope>NUCLEOTIDE SEQUENCE</scope>
    <source>
        <strain evidence="2">P08H-3</strain>
    </source>
</reference>